<dbReference type="EMBL" id="UGJE01000002">
    <property type="protein sequence ID" value="STQ85926.1"/>
    <property type="molecule type" value="Genomic_DNA"/>
</dbReference>
<feature type="binding site" evidence="7">
    <location>
        <position position="205"/>
    </location>
    <ligand>
        <name>S-adenosyl-L-methionine</name>
        <dbReference type="ChEBI" id="CHEBI:59789"/>
    </ligand>
</feature>
<dbReference type="InterPro" id="IPR001737">
    <property type="entry name" value="KsgA/Erm"/>
</dbReference>
<evidence type="ECO:0000256" key="3">
    <source>
        <dbReference type="ARBA" id="ARBA00022603"/>
    </source>
</evidence>
<feature type="binding site" evidence="7">
    <location>
        <position position="136"/>
    </location>
    <ligand>
        <name>S-adenosyl-L-methionine</name>
        <dbReference type="ChEBI" id="CHEBI:59789"/>
    </ligand>
</feature>
<dbReference type="STRING" id="216.LS73_03165"/>
<dbReference type="PROSITE" id="PS51689">
    <property type="entry name" value="SAM_RNA_A_N6_MT"/>
    <property type="match status" value="1"/>
</dbReference>
<dbReference type="Proteomes" id="UP000255139">
    <property type="component" value="Unassembled WGS sequence"/>
</dbReference>
<evidence type="ECO:0000256" key="2">
    <source>
        <dbReference type="ARBA" id="ARBA00022552"/>
    </source>
</evidence>
<dbReference type="GO" id="GO:0005829">
    <property type="term" value="C:cytosol"/>
    <property type="evidence" value="ECO:0007669"/>
    <property type="project" value="TreeGrafter"/>
</dbReference>
<keyword evidence="12" id="KW-1185">Reference proteome</keyword>
<feature type="domain" description="Ribosomal RNA adenine methylase transferase N-terminal" evidence="8">
    <location>
        <begin position="109"/>
        <end position="289"/>
    </location>
</feature>
<feature type="binding site" evidence="7">
    <location>
        <position position="156"/>
    </location>
    <ligand>
        <name>S-adenosyl-L-methionine</name>
        <dbReference type="ChEBI" id="CHEBI:59789"/>
    </ligand>
</feature>
<keyword evidence="3 7" id="KW-0489">Methyltransferase</keyword>
<evidence type="ECO:0000313" key="10">
    <source>
        <dbReference type="EMBL" id="TLE01075.1"/>
    </source>
</evidence>
<keyword evidence="4 7" id="KW-0808">Transferase</keyword>
<dbReference type="InterPro" id="IPR011530">
    <property type="entry name" value="rRNA_adenine_dimethylase"/>
</dbReference>
<dbReference type="Gene3D" id="3.40.50.150">
    <property type="entry name" value="Vaccinia Virus protein VP39"/>
    <property type="match status" value="1"/>
</dbReference>
<reference evidence="9 12" key="2">
    <citation type="submission" date="2018-06" db="EMBL/GenBank/DDBJ databases">
        <authorList>
            <consortium name="Pathogen Informatics"/>
            <person name="Doyle S."/>
        </authorList>
    </citation>
    <scope>NUCLEOTIDE SEQUENCE [LARGE SCALE GENOMIC DNA]</scope>
    <source>
        <strain evidence="9 12">NCTC12714</strain>
    </source>
</reference>
<keyword evidence="1" id="KW-0963">Cytoplasm</keyword>
<evidence type="ECO:0000313" key="11">
    <source>
        <dbReference type="Proteomes" id="UP000029922"/>
    </source>
</evidence>
<gene>
    <name evidence="9" type="primary">ksgA</name>
    <name evidence="10" type="synonym">rsmA</name>
    <name evidence="10" type="ORF">LS73_001975</name>
    <name evidence="9" type="ORF">NCTC12714_00716</name>
</gene>
<evidence type="ECO:0000313" key="12">
    <source>
        <dbReference type="Proteomes" id="UP000255139"/>
    </source>
</evidence>
<sequence>MQNLASNLSSNCYTLYIQDKISQMLGNVIFISGIARDIVNRSSSFAKLASIEAYKLSKIFHINETNKVQIKGAKINKNSFQKAKFSKAKSNKILAKKNLGQNFLSDITIMEKIIQAIPSNIAESIVKGQMRLIEVGIGLGDLTKRFALEYPLLCYEIDKRLIDLAKDSLADELLANRITIEHADALHIRCGDGYLFNSPYFLVSNLPYYIATTIILQTFRDSLCQGFVVMTQEEVARKFCAKTSNKEFCALSVIAEILGKVEYLFCVSPESFTPRPKVNSAVFRFMRERNALPEYLESTLKHAFLSPRKRLFSNLATWDFLGRDGAQYIFDRLNFTEMIRAHEVSSKEYCKITQLIAALKKDRK</sequence>
<dbReference type="Pfam" id="PF00398">
    <property type="entry name" value="RrnaAD"/>
    <property type="match status" value="1"/>
</dbReference>
<comment type="similarity">
    <text evidence="7">Belongs to the class I-like SAM-binding methyltransferase superfamily. rRNA adenine N(6)-methyltransferase family.</text>
</comment>
<dbReference type="SUPFAM" id="SSF53335">
    <property type="entry name" value="S-adenosyl-L-methionine-dependent methyltransferases"/>
    <property type="match status" value="1"/>
</dbReference>
<feature type="binding site" evidence="7">
    <location>
        <position position="104"/>
    </location>
    <ligand>
        <name>S-adenosyl-L-methionine</name>
        <dbReference type="ChEBI" id="CHEBI:59789"/>
    </ligand>
</feature>
<dbReference type="GO" id="GO:0052908">
    <property type="term" value="F:16S rRNA (adenine(1518)-N(6)/adenine(1519)-N(6))-dimethyltransferase activity"/>
    <property type="evidence" value="ECO:0007669"/>
    <property type="project" value="UniProtKB-EC"/>
</dbReference>
<name>A0A377PSV0_9HELI</name>
<evidence type="ECO:0000256" key="7">
    <source>
        <dbReference type="PROSITE-ProRule" id="PRU01026"/>
    </source>
</evidence>
<dbReference type="Proteomes" id="UP000029922">
    <property type="component" value="Unassembled WGS sequence"/>
</dbReference>
<keyword evidence="5 7" id="KW-0949">S-adenosyl-L-methionine</keyword>
<dbReference type="EC" id="2.1.1.182" evidence="9 10"/>
<dbReference type="GO" id="GO:0003723">
    <property type="term" value="F:RNA binding"/>
    <property type="evidence" value="ECO:0007669"/>
    <property type="project" value="UniProtKB-UniRule"/>
</dbReference>
<evidence type="ECO:0000256" key="1">
    <source>
        <dbReference type="ARBA" id="ARBA00022490"/>
    </source>
</evidence>
<protein>
    <submittedName>
        <fullName evidence="9">Dimethyladenosine transferase</fullName>
        <ecNumber evidence="9">2.1.1.-</ecNumber>
        <ecNumber evidence="9 10">2.1.1.182</ecNumber>
    </submittedName>
    <submittedName>
        <fullName evidence="10">Ribosomal RNA small subunit methyltransferase A</fullName>
    </submittedName>
</protein>
<accession>A0A377PSV0</accession>
<dbReference type="AlphaFoldDB" id="A0A377PSV0"/>
<dbReference type="EC" id="2.1.1.-" evidence="9"/>
<dbReference type="PANTHER" id="PTHR11727:SF7">
    <property type="entry name" value="DIMETHYLADENOSINE TRANSFERASE-RELATED"/>
    <property type="match status" value="1"/>
</dbReference>
<dbReference type="OrthoDB" id="9814755at2"/>
<organism evidence="9 12">
    <name type="scientific">Helicobacter muridarum</name>
    <dbReference type="NCBI Taxonomy" id="216"/>
    <lineage>
        <taxon>Bacteria</taxon>
        <taxon>Pseudomonadati</taxon>
        <taxon>Campylobacterota</taxon>
        <taxon>Epsilonproteobacteria</taxon>
        <taxon>Campylobacterales</taxon>
        <taxon>Helicobacteraceae</taxon>
        <taxon>Helicobacter</taxon>
    </lineage>
</organism>
<dbReference type="SMART" id="SM00650">
    <property type="entry name" value="rADc"/>
    <property type="match status" value="1"/>
</dbReference>
<dbReference type="InterPro" id="IPR029063">
    <property type="entry name" value="SAM-dependent_MTases_sf"/>
</dbReference>
<reference evidence="10 11" key="1">
    <citation type="journal article" date="2014" name="Genome Announc.">
        <title>Draft genome sequences of eight enterohepatic helicobacter species isolated from both laboratory and wild rodents.</title>
        <authorList>
            <person name="Sheh A."/>
            <person name="Shen Z."/>
            <person name="Fox J.G."/>
        </authorList>
    </citation>
    <scope>NUCLEOTIDE SEQUENCE [LARGE SCALE GENOMIC DNA]</scope>
    <source>
        <strain evidence="10 11">ST1</strain>
    </source>
</reference>
<dbReference type="InterPro" id="IPR023165">
    <property type="entry name" value="rRNA_Ade_diMease-like_C"/>
</dbReference>
<dbReference type="PANTHER" id="PTHR11727">
    <property type="entry name" value="DIMETHYLADENOSINE TRANSFERASE"/>
    <property type="match status" value="1"/>
</dbReference>
<evidence type="ECO:0000256" key="6">
    <source>
        <dbReference type="ARBA" id="ARBA00022884"/>
    </source>
</evidence>
<keyword evidence="6 7" id="KW-0694">RNA-binding</keyword>
<dbReference type="NCBIfam" id="TIGR00755">
    <property type="entry name" value="ksgA"/>
    <property type="match status" value="1"/>
</dbReference>
<evidence type="ECO:0000313" key="9">
    <source>
        <dbReference type="EMBL" id="STQ85926.1"/>
    </source>
</evidence>
<dbReference type="Gene3D" id="1.10.8.100">
    <property type="entry name" value="Ribosomal RNA adenine dimethylase-like, domain 2"/>
    <property type="match status" value="1"/>
</dbReference>
<evidence type="ECO:0000256" key="4">
    <source>
        <dbReference type="ARBA" id="ARBA00022679"/>
    </source>
</evidence>
<dbReference type="EMBL" id="JRPD02000003">
    <property type="protein sequence ID" value="TLE01075.1"/>
    <property type="molecule type" value="Genomic_DNA"/>
</dbReference>
<keyword evidence="2" id="KW-0698">rRNA processing</keyword>
<proteinExistence type="inferred from homology"/>
<feature type="binding site" evidence="7">
    <location>
        <position position="184"/>
    </location>
    <ligand>
        <name>S-adenosyl-L-methionine</name>
        <dbReference type="ChEBI" id="CHEBI:59789"/>
    </ligand>
</feature>
<feature type="binding site" evidence="7">
    <location>
        <position position="102"/>
    </location>
    <ligand>
        <name>S-adenosyl-L-methionine</name>
        <dbReference type="ChEBI" id="CHEBI:59789"/>
    </ligand>
</feature>
<evidence type="ECO:0000259" key="8">
    <source>
        <dbReference type="SMART" id="SM00650"/>
    </source>
</evidence>
<dbReference type="InterPro" id="IPR020598">
    <property type="entry name" value="rRNA_Ade_methylase_Trfase_N"/>
</dbReference>
<dbReference type="RefSeq" id="WP_052089539.1">
    <property type="nucleotide sequence ID" value="NZ_FZML01000005.1"/>
</dbReference>
<evidence type="ECO:0000256" key="5">
    <source>
        <dbReference type="ARBA" id="ARBA00022691"/>
    </source>
</evidence>